<feature type="compositionally biased region" description="Polar residues" evidence="1">
    <location>
        <begin position="1015"/>
        <end position="1043"/>
    </location>
</feature>
<dbReference type="KEGG" id="dpa:109540696"/>
<feature type="region of interest" description="Disordered" evidence="1">
    <location>
        <begin position="57"/>
        <end position="84"/>
    </location>
</feature>
<feature type="region of interest" description="Disordered" evidence="1">
    <location>
        <begin position="535"/>
        <end position="561"/>
    </location>
</feature>
<dbReference type="EnsemblMetazoa" id="XM_019909139.1">
    <property type="protein sequence ID" value="XP_019764698.1"/>
    <property type="gene ID" value="LOC109540696"/>
</dbReference>
<feature type="region of interest" description="Disordered" evidence="1">
    <location>
        <begin position="1105"/>
        <end position="1147"/>
    </location>
</feature>
<feature type="region of interest" description="Disordered" evidence="1">
    <location>
        <begin position="1008"/>
        <end position="1091"/>
    </location>
</feature>
<reference evidence="3" key="2">
    <citation type="submission" date="2024-08" db="UniProtKB">
        <authorList>
            <consortium name="EnsemblMetazoa"/>
        </authorList>
    </citation>
    <scope>IDENTIFICATION</scope>
</reference>
<feature type="chain" id="PRO_5043759117" evidence="2">
    <location>
        <begin position="17"/>
        <end position="2096"/>
    </location>
</feature>
<feature type="compositionally biased region" description="Polar residues" evidence="1">
    <location>
        <begin position="1243"/>
        <end position="1255"/>
    </location>
</feature>
<keyword evidence="4" id="KW-1185">Reference proteome</keyword>
<feature type="signal peptide" evidence="2">
    <location>
        <begin position="1"/>
        <end position="16"/>
    </location>
</feature>
<feature type="compositionally biased region" description="Low complexity" evidence="1">
    <location>
        <begin position="1684"/>
        <end position="1709"/>
    </location>
</feature>
<accession>A0AAR5PUK4</accession>
<proteinExistence type="predicted"/>
<evidence type="ECO:0000256" key="1">
    <source>
        <dbReference type="SAM" id="MobiDB-lite"/>
    </source>
</evidence>
<feature type="compositionally biased region" description="Low complexity" evidence="1">
    <location>
        <begin position="829"/>
        <end position="846"/>
    </location>
</feature>
<dbReference type="GeneID" id="109540696"/>
<feature type="compositionally biased region" description="Basic and acidic residues" evidence="1">
    <location>
        <begin position="69"/>
        <end position="81"/>
    </location>
</feature>
<feature type="region of interest" description="Disordered" evidence="1">
    <location>
        <begin position="2001"/>
        <end position="2081"/>
    </location>
</feature>
<dbReference type="Proteomes" id="UP000019118">
    <property type="component" value="Unassembled WGS sequence"/>
</dbReference>
<evidence type="ECO:0000313" key="4">
    <source>
        <dbReference type="Proteomes" id="UP000019118"/>
    </source>
</evidence>
<name>A0AAR5PUK4_DENPD</name>
<feature type="region of interest" description="Disordered" evidence="1">
    <location>
        <begin position="1162"/>
        <end position="1258"/>
    </location>
</feature>
<feature type="region of interest" description="Disordered" evidence="1">
    <location>
        <begin position="960"/>
        <end position="985"/>
    </location>
</feature>
<feature type="compositionally biased region" description="Low complexity" evidence="1">
    <location>
        <begin position="540"/>
        <end position="552"/>
    </location>
</feature>
<feature type="region of interest" description="Disordered" evidence="1">
    <location>
        <begin position="798"/>
        <end position="858"/>
    </location>
</feature>
<evidence type="ECO:0000256" key="2">
    <source>
        <dbReference type="SAM" id="SignalP"/>
    </source>
</evidence>
<feature type="region of interest" description="Disordered" evidence="1">
    <location>
        <begin position="894"/>
        <end position="917"/>
    </location>
</feature>
<feature type="compositionally biased region" description="Basic residues" evidence="1">
    <location>
        <begin position="1134"/>
        <end position="1144"/>
    </location>
</feature>
<feature type="region of interest" description="Disordered" evidence="1">
    <location>
        <begin position="1677"/>
        <end position="1710"/>
    </location>
</feature>
<sequence length="2096" mass="231710">MKTTLLLAVAIAVAAASPSGLYHQEYNYKTSSSSFKNNELQHKTEDQGYYSKAGDLEGRVKPKVSSNSEHSEYVNPNRRESGNAGYYDGNADLISHGNLLANSYGASVGGQVSSGYQSGSLGFGGSHYNDLESEGLAASNYQTGNKFSGSSFQAGSESSFESSNLRTIASRLQNDLRNELESALRLSRNYDVGLLESELHRNLTARLNEMLQERFGFQTIRGGQSYSLIDGGRLQASPNYNQAQLDQLQRQIESSLLETIRREQSYRSSQSRQQSVTSRNYDRYEVTTTYRPAVTYRPTVYRPVYPNLNSISQERYPNTQYGGSQYSEFESSRQVEFSQAPSATSVTTIATNVQNNLNNELNRLLESAQRQYFSENSRFSSVNTGQVLNNLKQELRQNLTYSLDEELRRHFGTQYEKNGHMFSTGETTQYNYNVADLENLRRQVETNLIEKLTRDFERAKQHWITIQQQQQQQRLQQQNYQTQQAQNEFSELNMGSSSNQQQYNQYTTSRYDSDYYRPTAASIVPIISQGIKGGHQYDLSSQSEFSSHGSSSNMAQLERQLQSDLSSQLQAALSQNVAHLGRYPSSSRGQAGFEEAYRRLSEELQRNLTQQLQSFVSGSSGYSSSYGSVNENQLAQLRSQLQNSLASQLQQGLQQSYSSSASFSASAGSSASAGAGAYSSSSGDYYRGTRGSGNGAEFFGSYMPMDQLRQPDDCQQGYAPFRAKRSYGYRSQPLGISSQTGVRYNSRGVYGGSSGYGQSQPLGQETDDSELMQPFQSSNLNTENLGQEIDDDDTQQIVVDPGFGQFPVSGNQRQREDLDDTQQVQVDHGFSSIGLGSQSSQSGYQGRNRPAQSSNQNQLEAIHQKPLQVAPIAVGQEEDDSDDTQQVEVDHGFSSIGLGSQGYQPGISRPRPTVQAPQAQVQVENDFSSIGLGGQRVATGYQGGIRPVQASNLNQRPLSQATAAGGSIPKQNEIGQLEDDSDDTQQVQVEHDFGSIGLGSQRVETGYQGSLRPAQGSSLSPKPFSQVTEAGSAANSLNPQRSDIGQVKDDSDDTQQAQVDNVFVGVGTGYQSSPRPALRPYPRGPERDFAPHDDQREVNWALAGQAPSENGPSANGEKDRNFGTVGSIEASHSHSQHSSRHHQYNHQSWYPRREYLRPQNVNYSPLQTNGSPQSPPKGEPLGPVAGTLDNKREATTPQALNPGNLGQERDYYDTDILGSPQSTPKVQPLGPVAGNLDNKREATTPQAVNPGNLGQESDYYDTGVQINQVFPSSPRPSLFGGSLQTPSTPRSIQGLQYGTQNNLPEPETVLPLESGTGGLSYRPRPQTQPHTLHVKLENITPEQFTLIAAIEEDFSPILQAAVNKETFNSQSTVSRYQQYQTSLAKLERELRRNLTDCFAGTLKANTEISGLNKYSNQVYSKFNFRKISDVKKYIEIKLVKKLRAQLQTVFGINVDSPSTSPSVETVGTFAQPNLIVPVQPLAPTSTNQLRPVNSVPVPTLPPAGYVNPIREPSTPVATVEPSIPPQLQSISASIESTLTNQIDEIIKNELPTSWFPSQVYSKTLESLRANITRECQNLLGDRRYAYLNIGQKDVTALEQYIESHVSRTLVEKFQKSGYYKDSFNFQMVQTQNGIGGLRPQTTPRNFLESEINSQAQQFEFVPLSKVPAVQSGSLVTSTQTSPFDLSTPLPQPTLPSASSSSPEDSLAAARRNSDQLIEALRALARKQQEESNTNPSPQYVQVKLENITPGQLDVINGIEGQLEEILTEEVANEYSSSTSSNDYATNYRLYQASQAKLEADVKKKLADCFEGRTNQEPQLEGLNKYSNLIHQKFEFHKIADVQKYLEIKLVKLVRELLKNVYHIEGATSDRRVVTLDNITPQQMQVIRKIEENVQRQVEQALESRIFTLRQSQLSQPAYKQSLAALQQEMVEQVSQKLEKYCEPGFPEYSELISTGLQPRKIYDLKRYLQIRLDNSVRSNIEIYTTRDTEVNAVAHTHYSSNTFSGSSGYGSTSHQERQSGYGAPATASNQRGVKGGRQSHPQPDVSDAEYISPQTNAAAESVPEIAPEGPDATSTTPAPGWWARFGNKVKKIVGKS</sequence>
<protein>
    <submittedName>
        <fullName evidence="3">Uncharacterized protein</fullName>
    </submittedName>
</protein>
<keyword evidence="2" id="KW-0732">Signal</keyword>
<evidence type="ECO:0000313" key="3">
    <source>
        <dbReference type="EnsemblMetazoa" id="XP_019764698.1"/>
    </source>
</evidence>
<feature type="compositionally biased region" description="Low complexity" evidence="1">
    <location>
        <begin position="2001"/>
        <end position="2013"/>
    </location>
</feature>
<feature type="compositionally biased region" description="Polar residues" evidence="1">
    <location>
        <begin position="1162"/>
        <end position="1172"/>
    </location>
</feature>
<organism evidence="3 4">
    <name type="scientific">Dendroctonus ponderosae</name>
    <name type="common">Mountain pine beetle</name>
    <dbReference type="NCBI Taxonomy" id="77166"/>
    <lineage>
        <taxon>Eukaryota</taxon>
        <taxon>Metazoa</taxon>
        <taxon>Ecdysozoa</taxon>
        <taxon>Arthropoda</taxon>
        <taxon>Hexapoda</taxon>
        <taxon>Insecta</taxon>
        <taxon>Pterygota</taxon>
        <taxon>Neoptera</taxon>
        <taxon>Endopterygota</taxon>
        <taxon>Coleoptera</taxon>
        <taxon>Polyphaga</taxon>
        <taxon>Cucujiformia</taxon>
        <taxon>Curculionidae</taxon>
        <taxon>Scolytinae</taxon>
        <taxon>Dendroctonus</taxon>
    </lineage>
</organism>
<reference evidence="4" key="1">
    <citation type="journal article" date="2013" name="Genome Biol.">
        <title>Draft genome of the mountain pine beetle, Dendroctonus ponderosae Hopkins, a major forest pest.</title>
        <authorList>
            <person name="Keeling C.I."/>
            <person name="Yuen M.M."/>
            <person name="Liao N.Y."/>
            <person name="Docking T.R."/>
            <person name="Chan S.K."/>
            <person name="Taylor G.A."/>
            <person name="Palmquist D.L."/>
            <person name="Jackman S.D."/>
            <person name="Nguyen A."/>
            <person name="Li M."/>
            <person name="Henderson H."/>
            <person name="Janes J.K."/>
            <person name="Zhao Y."/>
            <person name="Pandoh P."/>
            <person name="Moore R."/>
            <person name="Sperling F.A."/>
            <person name="Huber D.P."/>
            <person name="Birol I."/>
            <person name="Jones S.J."/>
            <person name="Bohlmann J."/>
        </authorList>
    </citation>
    <scope>NUCLEOTIDE SEQUENCE</scope>
</reference>